<reference evidence="1" key="1">
    <citation type="submission" date="2023-02" db="EMBL/GenBank/DDBJ databases">
        <title>Genome of toxic invasive species Heracleum sosnowskyi carries increased number of genes despite the absence of recent whole-genome duplications.</title>
        <authorList>
            <person name="Schelkunov M."/>
            <person name="Shtratnikova V."/>
            <person name="Makarenko M."/>
            <person name="Klepikova A."/>
            <person name="Omelchenko D."/>
            <person name="Novikova G."/>
            <person name="Obukhova E."/>
            <person name="Bogdanov V."/>
            <person name="Penin A."/>
            <person name="Logacheva M."/>
        </authorList>
    </citation>
    <scope>NUCLEOTIDE SEQUENCE</scope>
    <source>
        <strain evidence="1">Hsosn_3</strain>
        <tissue evidence="1">Leaf</tissue>
    </source>
</reference>
<gene>
    <name evidence="1" type="ORF">POM88_041385</name>
</gene>
<protein>
    <submittedName>
        <fullName evidence="1">Uncharacterized protein</fullName>
    </submittedName>
</protein>
<dbReference type="AlphaFoldDB" id="A0AAD8MAQ4"/>
<organism evidence="1 2">
    <name type="scientific">Heracleum sosnowskyi</name>
    <dbReference type="NCBI Taxonomy" id="360622"/>
    <lineage>
        <taxon>Eukaryota</taxon>
        <taxon>Viridiplantae</taxon>
        <taxon>Streptophyta</taxon>
        <taxon>Embryophyta</taxon>
        <taxon>Tracheophyta</taxon>
        <taxon>Spermatophyta</taxon>
        <taxon>Magnoliopsida</taxon>
        <taxon>eudicotyledons</taxon>
        <taxon>Gunneridae</taxon>
        <taxon>Pentapetalae</taxon>
        <taxon>asterids</taxon>
        <taxon>campanulids</taxon>
        <taxon>Apiales</taxon>
        <taxon>Apiaceae</taxon>
        <taxon>Apioideae</taxon>
        <taxon>apioid superclade</taxon>
        <taxon>Tordylieae</taxon>
        <taxon>Tordyliinae</taxon>
        <taxon>Heracleum</taxon>
    </lineage>
</organism>
<dbReference type="EMBL" id="JAUIZM010000009">
    <property type="protein sequence ID" value="KAK1365824.1"/>
    <property type="molecule type" value="Genomic_DNA"/>
</dbReference>
<proteinExistence type="predicted"/>
<dbReference type="Proteomes" id="UP001237642">
    <property type="component" value="Unassembled WGS sequence"/>
</dbReference>
<evidence type="ECO:0000313" key="1">
    <source>
        <dbReference type="EMBL" id="KAK1365824.1"/>
    </source>
</evidence>
<keyword evidence="2" id="KW-1185">Reference proteome</keyword>
<accession>A0AAD8MAQ4</accession>
<reference evidence="1" key="2">
    <citation type="submission" date="2023-05" db="EMBL/GenBank/DDBJ databases">
        <authorList>
            <person name="Schelkunov M.I."/>
        </authorList>
    </citation>
    <scope>NUCLEOTIDE SEQUENCE</scope>
    <source>
        <strain evidence="1">Hsosn_3</strain>
        <tissue evidence="1">Leaf</tissue>
    </source>
</reference>
<evidence type="ECO:0000313" key="2">
    <source>
        <dbReference type="Proteomes" id="UP001237642"/>
    </source>
</evidence>
<name>A0AAD8MAQ4_9APIA</name>
<sequence>MVYTDGSVAKAWPVISVDGNGEPIFGQMTEDETGNRMDGLFPVGKVEPVNLQFGNFGISAWVSDTGGTSHASSLDEFKGYGTDSGSKNYSSCCGSRRMSNGPSKEVSVPTIFKGSPKKSLWKKITSTGQRDLDQVAGRIVVVAA</sequence>
<comment type="caution">
    <text evidence="1">The sequence shown here is derived from an EMBL/GenBank/DDBJ whole genome shotgun (WGS) entry which is preliminary data.</text>
</comment>